<name>A0A7X0MTT6_9HYPH</name>
<dbReference type="SUPFAM" id="SSF55073">
    <property type="entry name" value="Nucleotide cyclase"/>
    <property type="match status" value="1"/>
</dbReference>
<dbReference type="SMART" id="SM00065">
    <property type="entry name" value="GAF"/>
    <property type="match status" value="1"/>
</dbReference>
<dbReference type="Proteomes" id="UP000585437">
    <property type="component" value="Unassembled WGS sequence"/>
</dbReference>
<sequence>MALPAQLPDNEAERLLSVRALISADGPSTPELEALVKLAKDVFTTPYAAVNIVDADWHRVACQVGIRTSECPRDISICSRVVFDNEVVVVPDLARHPELRDLPYVLGEPGFRSYAGAPVALEPGLPVGAFCLLDTEPREFSDREIANLMHFAEVASGLLRLQKANHVMGFAEEKLRLAAITDPMTGFYNRAALVSIVDGMLADAFSAQQTVGVLYMDMDGFKTINDTLGHPAGDEVLKQAAQRITECLGVQEIAVRMGGDEFAVFVPNLANADALAGLSERLVKRFRSPFAVGRHIVNARLSVGAALAPHAGSDRLSLLQAVDEALYEAKASGRDRFVLRSS</sequence>
<dbReference type="InterPro" id="IPR043128">
    <property type="entry name" value="Rev_trsase/Diguanyl_cyclase"/>
</dbReference>
<dbReference type="NCBIfam" id="TIGR00254">
    <property type="entry name" value="GGDEF"/>
    <property type="match status" value="1"/>
</dbReference>
<dbReference type="InterPro" id="IPR052163">
    <property type="entry name" value="DGC-Regulatory_Protein"/>
</dbReference>
<dbReference type="SUPFAM" id="SSF55781">
    <property type="entry name" value="GAF domain-like"/>
    <property type="match status" value="1"/>
</dbReference>
<dbReference type="CDD" id="cd01949">
    <property type="entry name" value="GGDEF"/>
    <property type="match status" value="1"/>
</dbReference>
<reference evidence="2 3" key="1">
    <citation type="submission" date="2020-08" db="EMBL/GenBank/DDBJ databases">
        <title>The Agave Microbiome: Exploring the role of microbial communities in plant adaptations to desert environments.</title>
        <authorList>
            <person name="Partida-Martinez L.P."/>
        </authorList>
    </citation>
    <scope>NUCLEOTIDE SEQUENCE [LARGE SCALE GENOMIC DNA]</scope>
    <source>
        <strain evidence="2 3">AS3.12</strain>
    </source>
</reference>
<dbReference type="Gene3D" id="3.30.70.270">
    <property type="match status" value="1"/>
</dbReference>
<dbReference type="InterPro" id="IPR029787">
    <property type="entry name" value="Nucleotide_cyclase"/>
</dbReference>
<dbReference type="PROSITE" id="PS50887">
    <property type="entry name" value="GGDEF"/>
    <property type="match status" value="1"/>
</dbReference>
<dbReference type="Pfam" id="PF00990">
    <property type="entry name" value="GGDEF"/>
    <property type="match status" value="1"/>
</dbReference>
<proteinExistence type="predicted"/>
<dbReference type="RefSeq" id="WP_092659257.1">
    <property type="nucleotide sequence ID" value="NZ_JACHBU010000003.1"/>
</dbReference>
<comment type="caution">
    <text evidence="2">The sequence shown here is derived from an EMBL/GenBank/DDBJ whole genome shotgun (WGS) entry which is preliminary data.</text>
</comment>
<evidence type="ECO:0000313" key="2">
    <source>
        <dbReference type="EMBL" id="MBB6508803.1"/>
    </source>
</evidence>
<dbReference type="Pfam" id="PF01590">
    <property type="entry name" value="GAF"/>
    <property type="match status" value="1"/>
</dbReference>
<dbReference type="PANTHER" id="PTHR46663">
    <property type="entry name" value="DIGUANYLATE CYCLASE DGCT-RELATED"/>
    <property type="match status" value="1"/>
</dbReference>
<accession>A0A7X0MTT6</accession>
<organism evidence="2 3">
    <name type="scientific">Rhizobium soli</name>
    <dbReference type="NCBI Taxonomy" id="424798"/>
    <lineage>
        <taxon>Bacteria</taxon>
        <taxon>Pseudomonadati</taxon>
        <taxon>Pseudomonadota</taxon>
        <taxon>Alphaproteobacteria</taxon>
        <taxon>Hyphomicrobiales</taxon>
        <taxon>Rhizobiaceae</taxon>
        <taxon>Rhizobium/Agrobacterium group</taxon>
        <taxon>Rhizobium</taxon>
    </lineage>
</organism>
<gene>
    <name evidence="2" type="ORF">F4695_002152</name>
</gene>
<dbReference type="InterPro" id="IPR003018">
    <property type="entry name" value="GAF"/>
</dbReference>
<protein>
    <submittedName>
        <fullName evidence="2">Diguanylate cyclase (GGDEF)-like protein</fullName>
    </submittedName>
</protein>
<dbReference type="Gene3D" id="3.30.450.40">
    <property type="match status" value="1"/>
</dbReference>
<evidence type="ECO:0000313" key="3">
    <source>
        <dbReference type="Proteomes" id="UP000585437"/>
    </source>
</evidence>
<keyword evidence="3" id="KW-1185">Reference proteome</keyword>
<feature type="domain" description="GGDEF" evidence="1">
    <location>
        <begin position="209"/>
        <end position="342"/>
    </location>
</feature>
<dbReference type="InterPro" id="IPR000160">
    <property type="entry name" value="GGDEF_dom"/>
</dbReference>
<dbReference type="EMBL" id="JACHBU010000003">
    <property type="protein sequence ID" value="MBB6508803.1"/>
    <property type="molecule type" value="Genomic_DNA"/>
</dbReference>
<dbReference type="AlphaFoldDB" id="A0A7X0MTT6"/>
<dbReference type="PANTHER" id="PTHR46663:SF2">
    <property type="entry name" value="GGDEF DOMAIN-CONTAINING PROTEIN"/>
    <property type="match status" value="1"/>
</dbReference>
<evidence type="ECO:0000259" key="1">
    <source>
        <dbReference type="PROSITE" id="PS50887"/>
    </source>
</evidence>
<dbReference type="SMART" id="SM00267">
    <property type="entry name" value="GGDEF"/>
    <property type="match status" value="1"/>
</dbReference>
<dbReference type="InterPro" id="IPR029016">
    <property type="entry name" value="GAF-like_dom_sf"/>
</dbReference>